<accession>A0A2W5NDA3</accession>
<reference evidence="2 3" key="1">
    <citation type="submission" date="2017-08" db="EMBL/GenBank/DDBJ databases">
        <title>Infants hospitalized years apart are colonized by the same room-sourced microbial strains.</title>
        <authorList>
            <person name="Brooks B."/>
            <person name="Olm M.R."/>
            <person name="Firek B.A."/>
            <person name="Baker R."/>
            <person name="Thomas B.C."/>
            <person name="Morowitz M.J."/>
            <person name="Banfield J.F."/>
        </authorList>
    </citation>
    <scope>NUCLEOTIDE SEQUENCE [LARGE SCALE GENOMIC DNA]</scope>
    <source>
        <strain evidence="2">S2_005_002_R2_34</strain>
    </source>
</reference>
<feature type="transmembrane region" description="Helical" evidence="1">
    <location>
        <begin position="62"/>
        <end position="87"/>
    </location>
</feature>
<protein>
    <recommendedName>
        <fullName evidence="4">DUF2628 domain-containing protein</fullName>
    </recommendedName>
</protein>
<keyword evidence="1" id="KW-0472">Membrane</keyword>
<evidence type="ECO:0000313" key="2">
    <source>
        <dbReference type="EMBL" id="PZQ51521.1"/>
    </source>
</evidence>
<name>A0A2W5NDA3_RHOSU</name>
<comment type="caution">
    <text evidence="2">The sequence shown here is derived from an EMBL/GenBank/DDBJ whole genome shotgun (WGS) entry which is preliminary data.</text>
</comment>
<organism evidence="2 3">
    <name type="scientific">Rhodovulum sulfidophilum</name>
    <name type="common">Rhodobacter sulfidophilus</name>
    <dbReference type="NCBI Taxonomy" id="35806"/>
    <lineage>
        <taxon>Bacteria</taxon>
        <taxon>Pseudomonadati</taxon>
        <taxon>Pseudomonadota</taxon>
        <taxon>Alphaproteobacteria</taxon>
        <taxon>Rhodobacterales</taxon>
        <taxon>Paracoccaceae</taxon>
        <taxon>Rhodovulum</taxon>
    </lineage>
</organism>
<dbReference type="AlphaFoldDB" id="A0A2W5NDA3"/>
<keyword evidence="1" id="KW-0812">Transmembrane</keyword>
<dbReference type="Proteomes" id="UP000249185">
    <property type="component" value="Unassembled WGS sequence"/>
</dbReference>
<gene>
    <name evidence="2" type="ORF">DI556_05025</name>
</gene>
<sequence length="108" mass="11994">MSGTLATDRGDRVSRLAAESIAEKAEVALLAPSLDESTCASWLWAFLLGPIYYAAHGFWGRALIVFALNFVFFIGIIGSPFLAYPAWKERAEEKARNMLMVDKLRARP</sequence>
<evidence type="ECO:0000256" key="1">
    <source>
        <dbReference type="SAM" id="Phobius"/>
    </source>
</evidence>
<dbReference type="EMBL" id="QFPW01000002">
    <property type="protein sequence ID" value="PZQ51521.1"/>
    <property type="molecule type" value="Genomic_DNA"/>
</dbReference>
<keyword evidence="1" id="KW-1133">Transmembrane helix</keyword>
<proteinExistence type="predicted"/>
<evidence type="ECO:0008006" key="4">
    <source>
        <dbReference type="Google" id="ProtNLM"/>
    </source>
</evidence>
<evidence type="ECO:0000313" key="3">
    <source>
        <dbReference type="Proteomes" id="UP000249185"/>
    </source>
</evidence>